<proteinExistence type="predicted"/>
<dbReference type="AlphaFoldDB" id="A0A6J6NCR6"/>
<dbReference type="Pfam" id="PF02350">
    <property type="entry name" value="Epimerase_2"/>
    <property type="match status" value="1"/>
</dbReference>
<gene>
    <name evidence="2" type="ORF">UFOPK2399_00150</name>
</gene>
<dbReference type="InterPro" id="IPR029767">
    <property type="entry name" value="WecB-like"/>
</dbReference>
<protein>
    <submittedName>
        <fullName evidence="2">Unannotated protein</fullName>
    </submittedName>
</protein>
<evidence type="ECO:0000259" key="1">
    <source>
        <dbReference type="Pfam" id="PF02350"/>
    </source>
</evidence>
<dbReference type="NCBIfam" id="TIGR00236">
    <property type="entry name" value="wecB"/>
    <property type="match status" value="1"/>
</dbReference>
<name>A0A6J6NCR6_9ZZZZ</name>
<reference evidence="2" key="1">
    <citation type="submission" date="2020-05" db="EMBL/GenBank/DDBJ databases">
        <authorList>
            <person name="Chiriac C."/>
            <person name="Salcher M."/>
            <person name="Ghai R."/>
            <person name="Kavagutti S V."/>
        </authorList>
    </citation>
    <scope>NUCLEOTIDE SEQUENCE</scope>
</reference>
<dbReference type="PANTHER" id="PTHR43174">
    <property type="entry name" value="UDP-N-ACETYLGLUCOSAMINE 2-EPIMERASE"/>
    <property type="match status" value="1"/>
</dbReference>
<dbReference type="InterPro" id="IPR003331">
    <property type="entry name" value="UDP_GlcNAc_Epimerase_2_dom"/>
</dbReference>
<accession>A0A6J6NCR6</accession>
<dbReference type="PANTHER" id="PTHR43174:SF1">
    <property type="entry name" value="UDP-N-ACETYLGLUCOSAMINE 2-EPIMERASE"/>
    <property type="match status" value="1"/>
</dbReference>
<organism evidence="2">
    <name type="scientific">freshwater metagenome</name>
    <dbReference type="NCBI Taxonomy" id="449393"/>
    <lineage>
        <taxon>unclassified sequences</taxon>
        <taxon>metagenomes</taxon>
        <taxon>ecological metagenomes</taxon>
    </lineage>
</organism>
<dbReference type="SUPFAM" id="SSF53756">
    <property type="entry name" value="UDP-Glycosyltransferase/glycogen phosphorylase"/>
    <property type="match status" value="1"/>
</dbReference>
<dbReference type="CDD" id="cd03786">
    <property type="entry name" value="GTB_UDP-GlcNAc_2-Epimerase"/>
    <property type="match status" value="1"/>
</dbReference>
<dbReference type="Gene3D" id="3.40.50.2000">
    <property type="entry name" value="Glycogen Phosphorylase B"/>
    <property type="match status" value="2"/>
</dbReference>
<evidence type="ECO:0000313" key="2">
    <source>
        <dbReference type="EMBL" id="CAB4683999.1"/>
    </source>
</evidence>
<dbReference type="EMBL" id="CAEZXP010000001">
    <property type="protein sequence ID" value="CAB4683999.1"/>
    <property type="molecule type" value="Genomic_DNA"/>
</dbReference>
<feature type="domain" description="UDP-N-acetylglucosamine 2-epimerase" evidence="1">
    <location>
        <begin position="25"/>
        <end position="338"/>
    </location>
</feature>
<sequence length="343" mass="36523">MRVLTVVGNRPQFIKAAPLGAALRAAGIEEVLVHTGQHYDRELSDVFFEELGIAPPQESLGLRTADPAAMVEPLAAIVAREQPDWVLVYGDTNTTVAGAEAAGSIPVAHIEAGLRSFDLTMPEERNRIAVDRTSTLLLCPDERAAEQLRSEGVPGRSVVVGDVMADATRLFAPLARERSDVLTRLGLQPGGYTVVTIHREANVDPDRLARIASALDRLEGPLVFPAHPRTAGVLTTIPHAFETIGPLGYLDFSALASQARLILTDSGGLQKEAYWYGVPCVTLRENTEWVDTIAAGANVLAGSDPDAILAAAARATMPKDRPVLYGDGHASERIAAALYASSP</sequence>